<feature type="compositionally biased region" description="Polar residues" evidence="2">
    <location>
        <begin position="237"/>
        <end position="261"/>
    </location>
</feature>
<keyword evidence="3" id="KW-1185">Reference proteome</keyword>
<gene>
    <name evidence="4" type="primary">LOC116954241</name>
</gene>
<feature type="region of interest" description="Disordered" evidence="2">
    <location>
        <begin position="180"/>
        <end position="328"/>
    </location>
</feature>
<evidence type="ECO:0000256" key="2">
    <source>
        <dbReference type="SAM" id="MobiDB-lite"/>
    </source>
</evidence>
<reference evidence="4" key="1">
    <citation type="submission" date="2025-08" db="UniProtKB">
        <authorList>
            <consortium name="RefSeq"/>
        </authorList>
    </citation>
    <scope>IDENTIFICATION</scope>
    <source>
        <tissue evidence="4">Sperm</tissue>
    </source>
</reference>
<feature type="compositionally biased region" description="Low complexity" evidence="2">
    <location>
        <begin position="262"/>
        <end position="281"/>
    </location>
</feature>
<dbReference type="PANTHER" id="PTHR31402">
    <property type="entry name" value="UPF0711 PROTEIN C18ORF21"/>
    <property type="match status" value="1"/>
</dbReference>
<comment type="similarity">
    <text evidence="1">Belongs to the UPF0711 family.</text>
</comment>
<evidence type="ECO:0000313" key="4">
    <source>
        <dbReference type="RefSeq" id="XP_032830706.1"/>
    </source>
</evidence>
<dbReference type="AlphaFoldDB" id="A0AAJ7XDR8"/>
<dbReference type="InterPro" id="IPR029779">
    <property type="entry name" value="Rmp24-like"/>
</dbReference>
<protein>
    <submittedName>
        <fullName evidence="4">UPF0711 protein C18orf21 homolog isoform X1</fullName>
    </submittedName>
</protein>
<sequence length="328" mass="35957">MRTCFLLCTVHPYALSSVRAGFSRHRRHHQQQQRATSRMHDLTERARLVTSHLNFLWEAAGSLGTACPEQARYLRCIYRERAAWAAAHKVTLDRRRHLTGFCALCGAELGAGSCHVRLRPRPRAAASRRVAALLRDAAAREDRGERLERGAARRLRRHRNAAGTVAIACFTCKRTSRVRGSTRAEIAATLSHRRHGHRRRRRHHDAGATEGGAVAGGGGGAPRRRRRRRATPAPGESASSGRATPASSGRATPASRTPANWTPTTPRGRATPRAGPAATTPSRSTQSPAASTPGSAKRKPFAQLKQLLQMEQQRQQQKGSLKDFLSSI</sequence>
<dbReference type="RefSeq" id="XP_032830706.1">
    <property type="nucleotide sequence ID" value="XM_032974815.1"/>
</dbReference>
<dbReference type="Proteomes" id="UP001318040">
    <property type="component" value="Chromosome 54"/>
</dbReference>
<organism evidence="3 4">
    <name type="scientific">Petromyzon marinus</name>
    <name type="common">Sea lamprey</name>
    <dbReference type="NCBI Taxonomy" id="7757"/>
    <lineage>
        <taxon>Eukaryota</taxon>
        <taxon>Metazoa</taxon>
        <taxon>Chordata</taxon>
        <taxon>Craniata</taxon>
        <taxon>Vertebrata</taxon>
        <taxon>Cyclostomata</taxon>
        <taxon>Hyperoartia</taxon>
        <taxon>Petromyzontiformes</taxon>
        <taxon>Petromyzontidae</taxon>
        <taxon>Petromyzon</taxon>
    </lineage>
</organism>
<name>A0AAJ7XDR8_PETMA</name>
<dbReference type="Pfam" id="PF15719">
    <property type="entry name" value="Rmp24-like"/>
    <property type="match status" value="1"/>
</dbReference>
<proteinExistence type="inferred from homology"/>
<evidence type="ECO:0000313" key="3">
    <source>
        <dbReference type="Proteomes" id="UP001318040"/>
    </source>
</evidence>
<feature type="compositionally biased region" description="Low complexity" evidence="2">
    <location>
        <begin position="303"/>
        <end position="317"/>
    </location>
</feature>
<feature type="compositionally biased region" description="Polar residues" evidence="2">
    <location>
        <begin position="282"/>
        <end position="294"/>
    </location>
</feature>
<dbReference type="PANTHER" id="PTHR31402:SF2">
    <property type="entry name" value="UPF0711 PROTEIN C18ORF21"/>
    <property type="match status" value="1"/>
</dbReference>
<dbReference type="KEGG" id="pmrn:116954241"/>
<evidence type="ECO:0000256" key="1">
    <source>
        <dbReference type="ARBA" id="ARBA00006160"/>
    </source>
</evidence>
<accession>A0AAJ7XDR8</accession>
<feature type="compositionally biased region" description="Gly residues" evidence="2">
    <location>
        <begin position="209"/>
        <end position="221"/>
    </location>
</feature>
<feature type="compositionally biased region" description="Basic residues" evidence="2">
    <location>
        <begin position="191"/>
        <end position="204"/>
    </location>
</feature>